<dbReference type="STRING" id="867903.ThesuDRAFT_01959"/>
<dbReference type="HOGENOM" id="CLU_498678_0_0_9"/>
<dbReference type="eggNOG" id="COG3705">
    <property type="taxonomic scope" value="Bacteria"/>
</dbReference>
<dbReference type="SUPFAM" id="SSF55681">
    <property type="entry name" value="Class II aaRS and biotin synthetases"/>
    <property type="match status" value="1"/>
</dbReference>
<feature type="binding site" evidence="1">
    <location>
        <begin position="309"/>
        <end position="310"/>
    </location>
    <ligand>
        <name>L-histidine</name>
        <dbReference type="ChEBI" id="CHEBI:57595"/>
    </ligand>
</feature>
<dbReference type="PROSITE" id="PS50862">
    <property type="entry name" value="AA_TRNA_LIGASE_II"/>
    <property type="match status" value="1"/>
</dbReference>
<dbReference type="GO" id="GO:0140096">
    <property type="term" value="F:catalytic activity, acting on a protein"/>
    <property type="evidence" value="ECO:0007669"/>
    <property type="project" value="UniProtKB-ARBA"/>
</dbReference>
<dbReference type="EMBL" id="AENY02000003">
    <property type="protein sequence ID" value="EKP94229.1"/>
    <property type="molecule type" value="Genomic_DNA"/>
</dbReference>
<feature type="binding site" evidence="1">
    <location>
        <position position="305"/>
    </location>
    <ligand>
        <name>L-histidine</name>
        <dbReference type="ChEBI" id="CHEBI:57595"/>
    </ligand>
</feature>
<dbReference type="InterPro" id="IPR045864">
    <property type="entry name" value="aa-tRNA-synth_II/BPL/LPL"/>
</dbReference>
<dbReference type="OrthoDB" id="9800814at2"/>
<dbReference type="AlphaFoldDB" id="K6Q027"/>
<evidence type="ECO:0000259" key="3">
    <source>
        <dbReference type="PROSITE" id="PS50862"/>
    </source>
</evidence>
<keyword evidence="5" id="KW-1185">Reference proteome</keyword>
<feature type="binding site" evidence="1">
    <location>
        <position position="108"/>
    </location>
    <ligand>
        <name>L-histidine</name>
        <dbReference type="ChEBI" id="CHEBI:57595"/>
    </ligand>
</feature>
<evidence type="ECO:0000256" key="1">
    <source>
        <dbReference type="PIRSR" id="PIRSR001549-1"/>
    </source>
</evidence>
<keyword evidence="4" id="KW-0328">Glycosyltransferase</keyword>
<dbReference type="GO" id="GO:0006427">
    <property type="term" value="P:histidyl-tRNA aminoacylation"/>
    <property type="evidence" value="ECO:0007669"/>
    <property type="project" value="TreeGrafter"/>
</dbReference>
<evidence type="ECO:0000256" key="2">
    <source>
        <dbReference type="SAM" id="MobiDB-lite"/>
    </source>
</evidence>
<dbReference type="RefSeq" id="WP_006904235.1">
    <property type="nucleotide sequence ID" value="NZ_JH976535.1"/>
</dbReference>
<dbReference type="GO" id="GO:0005737">
    <property type="term" value="C:cytoplasm"/>
    <property type="evidence" value="ECO:0007669"/>
    <property type="project" value="InterPro"/>
</dbReference>
<dbReference type="EC" id="2.4.2.17" evidence="4"/>
<protein>
    <submittedName>
        <fullName evidence="4">Histidyl-tRNA synthetase</fullName>
        <ecNumber evidence="4">2.4.2.17</ecNumber>
    </submittedName>
</protein>
<comment type="caution">
    <text evidence="4">The sequence shown here is derived from an EMBL/GenBank/DDBJ whole genome shotgun (WGS) entry which is preliminary data.</text>
</comment>
<dbReference type="InterPro" id="IPR041715">
    <property type="entry name" value="HisRS-like_core"/>
</dbReference>
<dbReference type="InterPro" id="IPR004516">
    <property type="entry name" value="HisRS/HisZ"/>
</dbReference>
<feature type="binding site" evidence="1">
    <location>
        <position position="125"/>
    </location>
    <ligand>
        <name>L-histidine</name>
        <dbReference type="ChEBI" id="CHEBI:57595"/>
    </ligand>
</feature>
<evidence type="ECO:0000313" key="4">
    <source>
        <dbReference type="EMBL" id="EKP94229.1"/>
    </source>
</evidence>
<feature type="region of interest" description="Disordered" evidence="2">
    <location>
        <begin position="357"/>
        <end position="391"/>
    </location>
</feature>
<proteinExistence type="predicted"/>
<evidence type="ECO:0000313" key="5">
    <source>
        <dbReference type="Proteomes" id="UP000005710"/>
    </source>
</evidence>
<dbReference type="GO" id="GO:0004821">
    <property type="term" value="F:histidine-tRNA ligase activity"/>
    <property type="evidence" value="ECO:0007669"/>
    <property type="project" value="TreeGrafter"/>
</dbReference>
<accession>K6Q027</accession>
<feature type="binding site" evidence="1">
    <location>
        <begin position="79"/>
        <end position="81"/>
    </location>
    <ligand>
        <name>L-histidine</name>
        <dbReference type="ChEBI" id="CHEBI:57595"/>
    </ligand>
</feature>
<gene>
    <name evidence="4" type="ORF">ThesuDRAFT_01959</name>
</gene>
<dbReference type="GO" id="GO:0003879">
    <property type="term" value="F:ATP phosphoribosyltransferase activity"/>
    <property type="evidence" value="ECO:0007669"/>
    <property type="project" value="UniProtKB-EC"/>
</dbReference>
<dbReference type="InterPro" id="IPR006195">
    <property type="entry name" value="aa-tRNA-synth_II"/>
</dbReference>
<dbReference type="Gene3D" id="3.30.930.10">
    <property type="entry name" value="Bira Bifunctional Protein, Domain 2"/>
    <property type="match status" value="1"/>
</dbReference>
<name>K6Q027_9FIRM</name>
<dbReference type="PANTHER" id="PTHR43707">
    <property type="entry name" value="HISTIDYL-TRNA SYNTHETASE"/>
    <property type="match status" value="1"/>
</dbReference>
<feature type="binding site" evidence="1">
    <location>
        <position position="121"/>
    </location>
    <ligand>
        <name>L-histidine</name>
        <dbReference type="ChEBI" id="CHEBI:57595"/>
    </ligand>
</feature>
<dbReference type="Pfam" id="PF13393">
    <property type="entry name" value="tRNA-synt_His"/>
    <property type="match status" value="2"/>
</dbReference>
<reference evidence="4" key="2">
    <citation type="submission" date="2012-10" db="EMBL/GenBank/DDBJ databases">
        <title>Improved high-quality draft of Thermaerobacter subterraneus C21, DSM 13965.</title>
        <authorList>
            <consortium name="DOE Joint Genome Institute"/>
            <person name="Eisen J."/>
            <person name="Huntemann M."/>
            <person name="Wei C.-L."/>
            <person name="Han J."/>
            <person name="Detter J.C."/>
            <person name="Han C."/>
            <person name="Tapia R."/>
            <person name="Chen A."/>
            <person name="Kyrpides N."/>
            <person name="Mavromatis K."/>
            <person name="Markowitz V."/>
            <person name="Szeto E."/>
            <person name="Ivanova N."/>
            <person name="Mikhailova N."/>
            <person name="Ovchinnikova G."/>
            <person name="Pagani I."/>
            <person name="Pati A."/>
            <person name="Goodwin L."/>
            <person name="Nordberg H.P."/>
            <person name="Cantor M.N."/>
            <person name="Hua S.X."/>
            <person name="Woyke T."/>
            <person name="Eisen J."/>
            <person name="Klenk H.-P."/>
        </authorList>
    </citation>
    <scope>NUCLEOTIDE SEQUENCE [LARGE SCALE GENOMIC DNA]</scope>
    <source>
        <strain evidence="4">DSM 13965</strain>
    </source>
</reference>
<organism evidence="4 5">
    <name type="scientific">Thermaerobacter subterraneus DSM 13965</name>
    <dbReference type="NCBI Taxonomy" id="867903"/>
    <lineage>
        <taxon>Bacteria</taxon>
        <taxon>Bacillati</taxon>
        <taxon>Bacillota</taxon>
        <taxon>Clostridia</taxon>
        <taxon>Eubacteriales</taxon>
        <taxon>Clostridiales Family XVII. Incertae Sedis</taxon>
        <taxon>Thermaerobacter</taxon>
    </lineage>
</organism>
<reference evidence="4" key="1">
    <citation type="submission" date="2010-10" db="EMBL/GenBank/DDBJ databases">
        <authorList>
            <consortium name="US DOE Joint Genome Institute (JGI-PGF)"/>
            <person name="Lucas S."/>
            <person name="Copeland A."/>
            <person name="Lapidus A."/>
            <person name="Bruce D."/>
            <person name="Goodwin L."/>
            <person name="Pitluck S."/>
            <person name="Kyrpides N."/>
            <person name="Mavromatis K."/>
            <person name="Detter J.C."/>
            <person name="Han C."/>
            <person name="Land M."/>
            <person name="Hauser L."/>
            <person name="Markowitz V."/>
            <person name="Cheng J.-F."/>
            <person name="Hugenholtz P."/>
            <person name="Woyke T."/>
            <person name="Wu D."/>
            <person name="Pukall R."/>
            <person name="Wahrenburg C."/>
            <person name="Brambilla E."/>
            <person name="Klenk H.-P."/>
            <person name="Eisen J.A."/>
        </authorList>
    </citation>
    <scope>NUCLEOTIDE SEQUENCE [LARGE SCALE GENOMIC DNA]</scope>
    <source>
        <strain evidence="4">DSM 13965</strain>
    </source>
</reference>
<keyword evidence="4" id="KW-0808">Transferase</keyword>
<dbReference type="Proteomes" id="UP000005710">
    <property type="component" value="Unassembled WGS sequence"/>
</dbReference>
<feature type="domain" description="Aminoacyl-transfer RNA synthetases class-II family profile" evidence="3">
    <location>
        <begin position="27"/>
        <end position="275"/>
    </location>
</feature>
<dbReference type="PANTHER" id="PTHR43707:SF1">
    <property type="entry name" value="HISTIDINE--TRNA LIGASE, MITOCHONDRIAL-RELATED"/>
    <property type="match status" value="1"/>
</dbReference>
<sequence length="470" mass="48825">MPPVPLTLPAAAGAPAALAADPAEETRRRLAGRFAAWGYRRIRTPLWEEARDELLAVFPETALCRFVDPAGRVLALRPDHTLAVARWAASRLDGADPWRLYYLDPVFRRDPRDGRFTAVTQAGVELLGSPAPEGDVEILGLLLEALDALAAPGTAATASATPTTEATVEAAATLKAAAGAAAALEAAGPEGIPFPARVAVGHTGVLQDYLAATGLDEPAAASALAALARRDRVALRRHLEAALGAGRATESYRFLTGSFPLPDALQRLEQLGTAPAAELAAVLRAAGRYFPAAAQRLRFEPGLVRDLEYYTGLVIEVFAGWRRIAAGGRYDGLLARLGGRGPAVGVAFDLEAVAEAAGPPEGPGPGAGGLPAGRVPGAVPPEQLPGSGPGTEGPVAGAIDYLVAGPAGDEAGRLWAEARRLREQGASAVVLCGASSEEEALAAARRRGCLRLLWLDGRRRVLRMARPAAR</sequence>